<feature type="region of interest" description="Disordered" evidence="1">
    <location>
        <begin position="421"/>
        <end position="517"/>
    </location>
</feature>
<feature type="compositionally biased region" description="Polar residues" evidence="1">
    <location>
        <begin position="233"/>
        <end position="247"/>
    </location>
</feature>
<feature type="compositionally biased region" description="Low complexity" evidence="1">
    <location>
        <begin position="626"/>
        <end position="642"/>
    </location>
</feature>
<keyword evidence="4" id="KW-1185">Reference proteome</keyword>
<feature type="compositionally biased region" description="Polar residues" evidence="1">
    <location>
        <begin position="422"/>
        <end position="474"/>
    </location>
</feature>
<feature type="compositionally biased region" description="Polar residues" evidence="1">
    <location>
        <begin position="386"/>
        <end position="399"/>
    </location>
</feature>
<dbReference type="OrthoDB" id="5344169at2759"/>
<dbReference type="InterPro" id="IPR011598">
    <property type="entry name" value="bHLH_dom"/>
</dbReference>
<dbReference type="SUPFAM" id="SSF47459">
    <property type="entry name" value="HLH, helix-loop-helix DNA-binding domain"/>
    <property type="match status" value="1"/>
</dbReference>
<dbReference type="Pfam" id="PF00010">
    <property type="entry name" value="HLH"/>
    <property type="match status" value="1"/>
</dbReference>
<reference evidence="3 4" key="1">
    <citation type="submission" date="2017-10" db="EMBL/GenBank/DDBJ databases">
        <title>Comparative genomics in systemic dimorphic fungi from Ajellomycetaceae.</title>
        <authorList>
            <person name="Munoz J.F."/>
            <person name="Mcewen J.G."/>
            <person name="Clay O.K."/>
            <person name="Cuomo C.A."/>
        </authorList>
    </citation>
    <scope>NUCLEOTIDE SEQUENCE [LARGE SCALE GENOMIC DNA]</scope>
    <source>
        <strain evidence="3 4">UAMH130</strain>
    </source>
</reference>
<gene>
    <name evidence="3" type="ORF">GX51_00805</name>
</gene>
<dbReference type="STRING" id="2060905.A0A2B7XL44"/>
<sequence>MAMDRDTSLPAWPQTISEDLLVPVSGEEEFSKYLDFDFNFADLDDVANQQHNGIHTSTADISTTMQDVQPPGMAHHQQMQNTSQPPDYQSELHQLHHQMGIQAGINTTAANAAPQYYAQKQQAFFAQQNYGQRPYIPPTPNSAEMHAGVPHGLSRLDTDSHRHYEHYARPNDDHSSFTPSLSPAMTPLEQQFCMPEYTVPGEYFTPLTSPALEARNANGNGYMFNGTSSHTPDMSFISSPVEMSNQLPSASAPSSPGLSRKQRRKPSFSTRAGTRLVRQSPLVRPLSRRKPSSSGPLDDATFYSNHDKNSSRLSVNQIDAGYRQPGSTESSGQDSVSPEPLSEPLMPPPALPRSARSPCIGTQESRSEAIAREAATPATLMKLRRQSQPAQSSENQFSRSGGLVINEYPDEAMEDISLPEAASSNSELATASSGTIVTNSEATPTIAAQQTPKLKPTTNGSSERPSVASVTPSPQIGAMASPIGPVGTKRADSKPNSRVSKKRQSVSSSQVSPALRPKISPSIQPLIRGDVGINAETSALYLASKSNYQHIIEGTLLPGVSYPNALAENLSSKRTNHKLAEQGRRNRINTALKEIEGLLPPSLIREREKADRAGGDGGDGATNSNTTGKSSSDKPSSTPTISKASTVEMAIVYIKSLQRELSETKEKLQIAESKLAENADGGGGGGGNAQDAEKKDDKFTKTEAEPNAAVAAI</sequence>
<feature type="region of interest" description="Disordered" evidence="1">
    <location>
        <begin position="233"/>
        <end position="368"/>
    </location>
</feature>
<accession>A0A2B7XL44</accession>
<dbReference type="CDD" id="cd11392">
    <property type="entry name" value="bHLH_ScPHO4_like"/>
    <property type="match status" value="1"/>
</dbReference>
<dbReference type="Gene3D" id="4.10.280.10">
    <property type="entry name" value="Helix-loop-helix DNA-binding domain"/>
    <property type="match status" value="1"/>
</dbReference>
<feature type="compositionally biased region" description="Basic and acidic residues" evidence="1">
    <location>
        <begin position="691"/>
        <end position="704"/>
    </location>
</feature>
<dbReference type="PROSITE" id="PS50888">
    <property type="entry name" value="BHLH"/>
    <property type="match status" value="1"/>
</dbReference>
<feature type="compositionally biased region" description="Polar residues" evidence="1">
    <location>
        <begin position="325"/>
        <end position="336"/>
    </location>
</feature>
<dbReference type="AlphaFoldDB" id="A0A2B7XL44"/>
<dbReference type="InterPro" id="IPR036638">
    <property type="entry name" value="HLH_DNA-bd_sf"/>
</dbReference>
<comment type="caution">
    <text evidence="3">The sequence shown here is derived from an EMBL/GenBank/DDBJ whole genome shotgun (WGS) entry which is preliminary data.</text>
</comment>
<dbReference type="GO" id="GO:0046983">
    <property type="term" value="F:protein dimerization activity"/>
    <property type="evidence" value="ECO:0007669"/>
    <property type="project" value="InterPro"/>
</dbReference>
<dbReference type="SMART" id="SM00353">
    <property type="entry name" value="HLH"/>
    <property type="match status" value="1"/>
</dbReference>
<feature type="region of interest" description="Disordered" evidence="1">
    <location>
        <begin position="672"/>
        <end position="713"/>
    </location>
</feature>
<evidence type="ECO:0000256" key="1">
    <source>
        <dbReference type="SAM" id="MobiDB-lite"/>
    </source>
</evidence>
<organism evidence="3 4">
    <name type="scientific">Blastomyces parvus</name>
    <dbReference type="NCBI Taxonomy" id="2060905"/>
    <lineage>
        <taxon>Eukaryota</taxon>
        <taxon>Fungi</taxon>
        <taxon>Dikarya</taxon>
        <taxon>Ascomycota</taxon>
        <taxon>Pezizomycotina</taxon>
        <taxon>Eurotiomycetes</taxon>
        <taxon>Eurotiomycetidae</taxon>
        <taxon>Onygenales</taxon>
        <taxon>Ajellomycetaceae</taxon>
        <taxon>Blastomyces</taxon>
    </lineage>
</organism>
<feature type="domain" description="BHLH" evidence="2">
    <location>
        <begin position="572"/>
        <end position="657"/>
    </location>
</feature>
<evidence type="ECO:0000313" key="4">
    <source>
        <dbReference type="Proteomes" id="UP000224080"/>
    </source>
</evidence>
<feature type="region of interest" description="Disordered" evidence="1">
    <location>
        <begin position="383"/>
        <end position="402"/>
    </location>
</feature>
<protein>
    <recommendedName>
        <fullName evidence="2">BHLH domain-containing protein</fullName>
    </recommendedName>
</protein>
<evidence type="ECO:0000313" key="3">
    <source>
        <dbReference type="EMBL" id="PGH09362.1"/>
    </source>
</evidence>
<feature type="region of interest" description="Disordered" evidence="1">
    <location>
        <begin position="609"/>
        <end position="642"/>
    </location>
</feature>
<dbReference type="EMBL" id="PDNC01000005">
    <property type="protein sequence ID" value="PGH09362.1"/>
    <property type="molecule type" value="Genomic_DNA"/>
</dbReference>
<evidence type="ECO:0000259" key="2">
    <source>
        <dbReference type="PROSITE" id="PS50888"/>
    </source>
</evidence>
<dbReference type="Proteomes" id="UP000224080">
    <property type="component" value="Unassembled WGS sequence"/>
</dbReference>
<name>A0A2B7XL44_9EURO</name>
<proteinExistence type="predicted"/>